<feature type="domain" description="Methyltransferase type 11" evidence="5">
    <location>
        <begin position="72"/>
        <end position="170"/>
    </location>
</feature>
<dbReference type="GO" id="GO:0032259">
    <property type="term" value="P:methylation"/>
    <property type="evidence" value="ECO:0007669"/>
    <property type="project" value="UniProtKB-KW"/>
</dbReference>
<accession>A0A0D2G7A2</accession>
<dbReference type="CDD" id="cd02440">
    <property type="entry name" value="AdoMet_MTases"/>
    <property type="match status" value="1"/>
</dbReference>
<dbReference type="PATRIC" id="fig|1429043.3.peg.5653"/>
<sequence length="279" mass="31820">MSQDTYSEAVNTARKYYNSTDADRFYFSIWGGEDIHIGIYGEPEEDIKLASRRTVQTMASRLEDLGPQSKVLDMGAGFGGAARFLAKNFGCKVTALNLSPVQNLRNRQMNKEQELEHLVEVVEASFEEVPYPDESFDFIWSQDAILHSGDRKKVMAEVKRLLKPGGRFVFTDPMAADNCPDGVLQPIYDRIHLETLGSPKFYKDILEELGLRFVEFKENTGHLVNHYARILQETETREAELGKVVSRDYIDNMKKGLMHWVKGGEKGHLAWGIFNFQKD</sequence>
<evidence type="ECO:0000256" key="3">
    <source>
        <dbReference type="ARBA" id="ARBA00022691"/>
    </source>
</evidence>
<comment type="caution">
    <text evidence="6">The sequence shown here is derived from an EMBL/GenBank/DDBJ whole genome shotgun (WGS) entry which is preliminary data.</text>
</comment>
<dbReference type="InterPro" id="IPR013216">
    <property type="entry name" value="Methyltransf_11"/>
</dbReference>
<reference evidence="6 7" key="1">
    <citation type="submission" date="2013-11" db="EMBL/GenBank/DDBJ databases">
        <title>Metagenomic analysis of a methanogenic consortium involved in long chain n-alkane degradation.</title>
        <authorList>
            <person name="Davidova I.A."/>
            <person name="Callaghan A.V."/>
            <person name="Wawrik B."/>
            <person name="Pruitt S."/>
            <person name="Marks C."/>
            <person name="Duncan K.E."/>
            <person name="Suflita J.M."/>
        </authorList>
    </citation>
    <scope>NUCLEOTIDE SEQUENCE [LARGE SCALE GENOMIC DNA]</scope>
    <source>
        <strain evidence="6 7">SPR</strain>
    </source>
</reference>
<evidence type="ECO:0000256" key="4">
    <source>
        <dbReference type="ARBA" id="ARBA00060542"/>
    </source>
</evidence>
<dbReference type="PANTHER" id="PTHR44068:SF11">
    <property type="entry name" value="GERANYL DIPHOSPHATE 2-C-METHYLTRANSFERASE"/>
    <property type="match status" value="1"/>
</dbReference>
<keyword evidence="3" id="KW-0949">S-adenosyl-L-methionine</keyword>
<dbReference type="EMBL" id="AZAC01000078">
    <property type="protein sequence ID" value="KIX10852.1"/>
    <property type="molecule type" value="Genomic_DNA"/>
</dbReference>
<dbReference type="Pfam" id="PF08241">
    <property type="entry name" value="Methyltransf_11"/>
    <property type="match status" value="1"/>
</dbReference>
<gene>
    <name evidence="6" type="ORF">X474_26690</name>
</gene>
<keyword evidence="1 6" id="KW-0489">Methyltransferase</keyword>
<dbReference type="InterPro" id="IPR050447">
    <property type="entry name" value="Erg6_SMT_methyltransf"/>
</dbReference>
<dbReference type="PANTHER" id="PTHR44068">
    <property type="entry name" value="ZGC:194242"/>
    <property type="match status" value="1"/>
</dbReference>
<dbReference type="InterPro" id="IPR029063">
    <property type="entry name" value="SAM-dependent_MTases_sf"/>
</dbReference>
<keyword evidence="2 6" id="KW-0808">Transferase</keyword>
<organism evidence="6 7">
    <name type="scientific">Dethiosulfatarculus sandiegensis</name>
    <dbReference type="NCBI Taxonomy" id="1429043"/>
    <lineage>
        <taxon>Bacteria</taxon>
        <taxon>Pseudomonadati</taxon>
        <taxon>Thermodesulfobacteriota</taxon>
        <taxon>Desulfarculia</taxon>
        <taxon>Desulfarculales</taxon>
        <taxon>Desulfarculaceae</taxon>
        <taxon>Dethiosulfatarculus</taxon>
    </lineage>
</organism>
<evidence type="ECO:0000313" key="7">
    <source>
        <dbReference type="Proteomes" id="UP000032233"/>
    </source>
</evidence>
<dbReference type="GO" id="GO:0052729">
    <property type="term" value="F:dimethylglycine N-methyltransferase activity"/>
    <property type="evidence" value="ECO:0007669"/>
    <property type="project" value="UniProtKB-ARBA"/>
</dbReference>
<dbReference type="FunFam" id="3.40.50.150:FF:000461">
    <property type="entry name" value="Sarcosine/dimethylglycine N-methyltransferase"/>
    <property type="match status" value="1"/>
</dbReference>
<dbReference type="Gene3D" id="3.40.50.150">
    <property type="entry name" value="Vaccinia Virus protein VP39"/>
    <property type="match status" value="1"/>
</dbReference>
<dbReference type="InParanoid" id="A0A0D2G7A2"/>
<evidence type="ECO:0000313" key="6">
    <source>
        <dbReference type="EMBL" id="KIX10852.1"/>
    </source>
</evidence>
<name>A0A0D2G7A2_9BACT</name>
<dbReference type="Proteomes" id="UP000032233">
    <property type="component" value="Unassembled WGS sequence"/>
</dbReference>
<dbReference type="RefSeq" id="WP_044352624.1">
    <property type="nucleotide sequence ID" value="NZ_AZAC01000078.1"/>
</dbReference>
<evidence type="ECO:0000259" key="5">
    <source>
        <dbReference type="Pfam" id="PF08241"/>
    </source>
</evidence>
<dbReference type="SUPFAM" id="SSF53335">
    <property type="entry name" value="S-adenosyl-L-methionine-dependent methyltransferases"/>
    <property type="match status" value="1"/>
</dbReference>
<comment type="pathway">
    <text evidence="4">Amine and polyamine biosynthesis; betaine biosynthesis via glycine pathway; betaine from glycine: step 3/3.</text>
</comment>
<keyword evidence="7" id="KW-1185">Reference proteome</keyword>
<evidence type="ECO:0000256" key="1">
    <source>
        <dbReference type="ARBA" id="ARBA00022603"/>
    </source>
</evidence>
<evidence type="ECO:0000256" key="2">
    <source>
        <dbReference type="ARBA" id="ARBA00022679"/>
    </source>
</evidence>
<protein>
    <submittedName>
        <fullName evidence="6">Dimethylglycine methyltransferase</fullName>
    </submittedName>
</protein>
<proteinExistence type="predicted"/>
<dbReference type="STRING" id="1429043.X474_26690"/>
<dbReference type="GO" id="GO:0019286">
    <property type="term" value="P:glycine betaine biosynthetic process from glycine"/>
    <property type="evidence" value="ECO:0007669"/>
    <property type="project" value="UniProtKB-ARBA"/>
</dbReference>
<dbReference type="AlphaFoldDB" id="A0A0D2G7A2"/>